<feature type="region of interest" description="Disordered" evidence="1">
    <location>
        <begin position="154"/>
        <end position="197"/>
    </location>
</feature>
<evidence type="ECO:0000259" key="2">
    <source>
        <dbReference type="Pfam" id="PF13952"/>
    </source>
</evidence>
<comment type="caution">
    <text evidence="3">The sequence shown here is derived from an EMBL/GenBank/DDBJ whole genome shotgun (WGS) entry which is preliminary data.</text>
</comment>
<gene>
    <name evidence="3" type="ORF">Acr_00g0028470</name>
</gene>
<feature type="domain" description="DUF4216" evidence="2">
    <location>
        <begin position="12"/>
        <end position="85"/>
    </location>
</feature>
<evidence type="ECO:0000313" key="3">
    <source>
        <dbReference type="EMBL" id="GFS33434.1"/>
    </source>
</evidence>
<feature type="compositionally biased region" description="Acidic residues" evidence="1">
    <location>
        <begin position="177"/>
        <end position="197"/>
    </location>
</feature>
<protein>
    <submittedName>
        <fullName evidence="3">DEAD-box protein abstrakt</fullName>
    </submittedName>
</protein>
<accession>A0A7J0DEV8</accession>
<evidence type="ECO:0000313" key="4">
    <source>
        <dbReference type="Proteomes" id="UP000585474"/>
    </source>
</evidence>
<dbReference type="AlphaFoldDB" id="A0A7J0DEV8"/>
<dbReference type="EMBL" id="BJWL01000188">
    <property type="protein sequence ID" value="GFS33434.1"/>
    <property type="molecule type" value="Genomic_DNA"/>
</dbReference>
<feature type="compositionally biased region" description="Acidic residues" evidence="1">
    <location>
        <begin position="161"/>
        <end position="170"/>
    </location>
</feature>
<dbReference type="PANTHER" id="PTHR48258">
    <property type="entry name" value="DUF4218 DOMAIN-CONTAINING PROTEIN-RELATED"/>
    <property type="match status" value="1"/>
</dbReference>
<evidence type="ECO:0000256" key="1">
    <source>
        <dbReference type="SAM" id="MobiDB-lite"/>
    </source>
</evidence>
<organism evidence="3 4">
    <name type="scientific">Actinidia rufa</name>
    <dbReference type="NCBI Taxonomy" id="165716"/>
    <lineage>
        <taxon>Eukaryota</taxon>
        <taxon>Viridiplantae</taxon>
        <taxon>Streptophyta</taxon>
        <taxon>Embryophyta</taxon>
        <taxon>Tracheophyta</taxon>
        <taxon>Spermatophyta</taxon>
        <taxon>Magnoliopsida</taxon>
        <taxon>eudicotyledons</taxon>
        <taxon>Gunneridae</taxon>
        <taxon>Pentapetalae</taxon>
        <taxon>asterids</taxon>
        <taxon>Ericales</taxon>
        <taxon>Actinidiaceae</taxon>
        <taxon>Actinidia</taxon>
    </lineage>
</organism>
<dbReference type="Pfam" id="PF13952">
    <property type="entry name" value="DUF4216"/>
    <property type="match status" value="1"/>
</dbReference>
<dbReference type="Proteomes" id="UP000585474">
    <property type="component" value="Unassembled WGS sequence"/>
</dbReference>
<reference evidence="4" key="1">
    <citation type="submission" date="2019-07" db="EMBL/GenBank/DDBJ databases">
        <title>De Novo Assembly of kiwifruit Actinidia rufa.</title>
        <authorList>
            <person name="Sugita-Konishi S."/>
            <person name="Sato K."/>
            <person name="Mori E."/>
            <person name="Abe Y."/>
            <person name="Kisaki G."/>
            <person name="Hamano K."/>
            <person name="Suezawa K."/>
            <person name="Otani M."/>
            <person name="Fukuda T."/>
            <person name="Manabe T."/>
            <person name="Gomi K."/>
            <person name="Tabuchi M."/>
            <person name="Akimitsu K."/>
            <person name="Kataoka I."/>
        </authorList>
    </citation>
    <scope>NUCLEOTIDE SEQUENCE [LARGE SCALE GENOMIC DNA]</scope>
    <source>
        <strain evidence="4">cv. Fuchu</strain>
    </source>
</reference>
<dbReference type="InterPro" id="IPR025312">
    <property type="entry name" value="DUF4216"/>
</dbReference>
<proteinExistence type="predicted"/>
<sequence length="197" mass="23394">MHNFYGHLINVWEFEYMCQNKVILFQCDWYNTDNAGRNCTIRTDKYCTSINVKSRWYQSDPFIFPSHAKQVFYLNDTKWGKPWQVMQLVQQRGVFDVTEVRDGEPLDPAFQQESSEAFQQESITSTLPIDIEDNIQYHREDVEVEVLERVRSFDETREDNTYDEDDEDMGDNINNEAGEDDEMPDADDMDPDMDYDM</sequence>
<name>A0A7J0DEV8_9ERIC</name>
<keyword evidence="4" id="KW-1185">Reference proteome</keyword>
<dbReference type="OrthoDB" id="1878503at2759"/>